<organism evidence="5 6">
    <name type="scientific">Clavibacter lycopersici</name>
    <dbReference type="NCBI Taxonomy" id="2301718"/>
    <lineage>
        <taxon>Bacteria</taxon>
        <taxon>Bacillati</taxon>
        <taxon>Actinomycetota</taxon>
        <taxon>Actinomycetes</taxon>
        <taxon>Micrococcales</taxon>
        <taxon>Microbacteriaceae</taxon>
        <taxon>Clavibacter</taxon>
    </lineage>
</organism>
<comment type="caution">
    <text evidence="5">The sequence shown here is derived from an EMBL/GenBank/DDBJ whole genome shotgun (WGS) entry which is preliminary data.</text>
</comment>
<keyword evidence="1" id="KW-0175">Coiled coil</keyword>
<dbReference type="Gene3D" id="2.70.70.10">
    <property type="entry name" value="Glucose Permease (Domain IIA)"/>
    <property type="match status" value="1"/>
</dbReference>
<feature type="coiled-coil region" evidence="1">
    <location>
        <begin position="75"/>
        <end position="116"/>
    </location>
</feature>
<dbReference type="AlphaFoldDB" id="A0A399T5F6"/>
<feature type="compositionally biased region" description="Low complexity" evidence="2">
    <location>
        <begin position="266"/>
        <end position="275"/>
    </location>
</feature>
<dbReference type="PANTHER" id="PTHR21666:SF270">
    <property type="entry name" value="MUREIN HYDROLASE ACTIVATOR ENVC"/>
    <property type="match status" value="1"/>
</dbReference>
<dbReference type="EMBL" id="QWGT01000147">
    <property type="protein sequence ID" value="RIJ51058.1"/>
    <property type="molecule type" value="Genomic_DNA"/>
</dbReference>
<dbReference type="PANTHER" id="PTHR21666">
    <property type="entry name" value="PEPTIDASE-RELATED"/>
    <property type="match status" value="1"/>
</dbReference>
<evidence type="ECO:0000256" key="1">
    <source>
        <dbReference type="SAM" id="Coils"/>
    </source>
</evidence>
<dbReference type="GO" id="GO:0004222">
    <property type="term" value="F:metalloendopeptidase activity"/>
    <property type="evidence" value="ECO:0007669"/>
    <property type="project" value="TreeGrafter"/>
</dbReference>
<feature type="coiled-coil region" evidence="1">
    <location>
        <begin position="180"/>
        <end position="228"/>
    </location>
</feature>
<dbReference type="InterPro" id="IPR011055">
    <property type="entry name" value="Dup_hybrid_motif"/>
</dbReference>
<name>A0A399T5F6_9MICO</name>
<dbReference type="InterPro" id="IPR016047">
    <property type="entry name" value="M23ase_b-sheet_dom"/>
</dbReference>
<proteinExistence type="predicted"/>
<evidence type="ECO:0000256" key="3">
    <source>
        <dbReference type="SAM" id="SignalP"/>
    </source>
</evidence>
<evidence type="ECO:0000259" key="4">
    <source>
        <dbReference type="Pfam" id="PF01551"/>
    </source>
</evidence>
<keyword evidence="3" id="KW-0732">Signal</keyword>
<reference evidence="5 6" key="1">
    <citation type="submission" date="2018-08" db="EMBL/GenBank/DDBJ databases">
        <title>Genome Sequence of Clavibacter michiganensis Subspecies type strains, and the Atypical Peach-Colored Strains Isolated from Tomato.</title>
        <authorList>
            <person name="Osdaghi E."/>
            <person name="Portier P."/>
            <person name="Briand M."/>
            <person name="Jacques M.-A."/>
        </authorList>
    </citation>
    <scope>NUCLEOTIDE SEQUENCE [LARGE SCALE GENOMIC DNA]</scope>
    <source>
        <strain evidence="5 6">CFBP 8615</strain>
    </source>
</reference>
<accession>A0A399T5F6</accession>
<dbReference type="Proteomes" id="UP000266484">
    <property type="component" value="Unassembled WGS sequence"/>
</dbReference>
<feature type="signal peptide" evidence="3">
    <location>
        <begin position="1"/>
        <end position="23"/>
    </location>
</feature>
<dbReference type="InterPro" id="IPR050570">
    <property type="entry name" value="Cell_wall_metabolism_enzyme"/>
</dbReference>
<evidence type="ECO:0000313" key="5">
    <source>
        <dbReference type="EMBL" id="RIJ51058.1"/>
    </source>
</evidence>
<dbReference type="CDD" id="cd12797">
    <property type="entry name" value="M23_peptidase"/>
    <property type="match status" value="1"/>
</dbReference>
<evidence type="ECO:0000256" key="2">
    <source>
        <dbReference type="SAM" id="MobiDB-lite"/>
    </source>
</evidence>
<gene>
    <name evidence="5" type="ORF">DZG00_10365</name>
</gene>
<feature type="compositionally biased region" description="Low complexity" evidence="2">
    <location>
        <begin position="283"/>
        <end position="292"/>
    </location>
</feature>
<evidence type="ECO:0000313" key="6">
    <source>
        <dbReference type="Proteomes" id="UP000266484"/>
    </source>
</evidence>
<sequence length="424" mass="43397">MRLAAVLAASGLLLGLGVPSAQAAEEYPTWSEVQAARSSEQATADQVTRITSLISGLSAEVEAATALALQRADEHAAAVDALDEATGELEALESKADRAQADADEAKRQVGQLVAQLARSGGGGDVSLRLFTSGGEDADALLARMGTATKLADRQDTAFTAAVTSARTAESLGKQASVAKEALAVLAADAEAKLQEASAAQARADQALAEQEARSSELQAQLTTLRDSRISVEEGFAIGERKRQEEAAAEARRQAEARAAAAAAAAAANAAARPPANAPRPPSSGGQPSSSGWTMPIRSYGSYQSYGMRLHPILGYWRLHAGDDFGAGCGTPIYATAAGTVQFAGGSSGFGNAITLNHGGGVTSVYGHMYSYGVMVRTGQSVQAGQQIGAVGSAGLSTGCHLHFEIRQGGVATSPMPFLRNRGV</sequence>
<dbReference type="Pfam" id="PF01551">
    <property type="entry name" value="Peptidase_M23"/>
    <property type="match status" value="1"/>
</dbReference>
<feature type="domain" description="M23ase beta-sheet core" evidence="4">
    <location>
        <begin position="319"/>
        <end position="415"/>
    </location>
</feature>
<protein>
    <submittedName>
        <fullName evidence="5">Peptidase M23</fullName>
    </submittedName>
</protein>
<feature type="chain" id="PRO_5017261729" evidence="3">
    <location>
        <begin position="24"/>
        <end position="424"/>
    </location>
</feature>
<dbReference type="SUPFAM" id="SSF51261">
    <property type="entry name" value="Duplicated hybrid motif"/>
    <property type="match status" value="1"/>
</dbReference>
<feature type="region of interest" description="Disordered" evidence="2">
    <location>
        <begin position="266"/>
        <end position="294"/>
    </location>
</feature>
<keyword evidence="6" id="KW-1185">Reference proteome</keyword>